<keyword evidence="3" id="KW-0479">Metal-binding</keyword>
<evidence type="ECO:0000256" key="4">
    <source>
        <dbReference type="ARBA" id="ARBA00022801"/>
    </source>
</evidence>
<keyword evidence="9" id="KW-1185">Reference proteome</keyword>
<keyword evidence="6" id="KW-0464">Manganese</keyword>
<keyword evidence="5" id="KW-0460">Magnesium</keyword>
<reference evidence="8 9" key="1">
    <citation type="submission" date="2013-09" db="EMBL/GenBank/DDBJ databases">
        <title>Genome sequencing of Phaeobacter antarcticus sp. nov. SM1211.</title>
        <authorList>
            <person name="Zhang X.-Y."/>
            <person name="Liu C."/>
            <person name="Chen X.-L."/>
            <person name="Xie B.-B."/>
            <person name="Qin Q.-L."/>
            <person name="Rong J.-C."/>
            <person name="Zhang Y.-Z."/>
        </authorList>
    </citation>
    <scope>NUCLEOTIDE SEQUENCE [LARGE SCALE GENOMIC DNA]</scope>
    <source>
        <strain evidence="8 9">SM1211</strain>
    </source>
</reference>
<dbReference type="Gene3D" id="3.90.79.10">
    <property type="entry name" value="Nucleoside Triphosphate Pyrophosphohydrolase"/>
    <property type="match status" value="1"/>
</dbReference>
<dbReference type="SUPFAM" id="SSF55811">
    <property type="entry name" value="Nudix"/>
    <property type="match status" value="1"/>
</dbReference>
<evidence type="ECO:0000313" key="8">
    <source>
        <dbReference type="EMBL" id="PIL20284.1"/>
    </source>
</evidence>
<evidence type="ECO:0000256" key="2">
    <source>
        <dbReference type="ARBA" id="ARBA00001946"/>
    </source>
</evidence>
<dbReference type="GO" id="GO:0016818">
    <property type="term" value="F:hydrolase activity, acting on acid anhydrides, in phosphorus-containing anhydrides"/>
    <property type="evidence" value="ECO:0007669"/>
    <property type="project" value="InterPro"/>
</dbReference>
<evidence type="ECO:0000256" key="6">
    <source>
        <dbReference type="ARBA" id="ARBA00023211"/>
    </source>
</evidence>
<feature type="domain" description="Nudix hydrolase" evidence="7">
    <location>
        <begin position="37"/>
        <end position="226"/>
    </location>
</feature>
<dbReference type="Pfam" id="PF00293">
    <property type="entry name" value="NUDIX"/>
    <property type="match status" value="1"/>
</dbReference>
<dbReference type="AlphaFoldDB" id="A0A2G8RFB8"/>
<evidence type="ECO:0000259" key="7">
    <source>
        <dbReference type="PROSITE" id="PS51462"/>
    </source>
</evidence>
<dbReference type="CDD" id="cd18870">
    <property type="entry name" value="NUDIX_AcylCoAdiphos_Nudt19"/>
    <property type="match status" value="1"/>
</dbReference>
<evidence type="ECO:0000256" key="1">
    <source>
        <dbReference type="ARBA" id="ARBA00001936"/>
    </source>
</evidence>
<proteinExistence type="predicted"/>
<dbReference type="GO" id="GO:0046872">
    <property type="term" value="F:metal ion binding"/>
    <property type="evidence" value="ECO:0007669"/>
    <property type="project" value="UniProtKB-KW"/>
</dbReference>
<dbReference type="InterPro" id="IPR000086">
    <property type="entry name" value="NUDIX_hydrolase_dom"/>
</dbReference>
<dbReference type="PROSITE" id="PS51462">
    <property type="entry name" value="NUDIX"/>
    <property type="match status" value="1"/>
</dbReference>
<dbReference type="InterPro" id="IPR039121">
    <property type="entry name" value="NUDT19"/>
</dbReference>
<comment type="cofactor">
    <cofactor evidence="2">
        <name>Mg(2+)</name>
        <dbReference type="ChEBI" id="CHEBI:18420"/>
    </cofactor>
</comment>
<dbReference type="InterPro" id="IPR015797">
    <property type="entry name" value="NUDIX_hydrolase-like_dom_sf"/>
</dbReference>
<comment type="cofactor">
    <cofactor evidence="1">
        <name>Mn(2+)</name>
        <dbReference type="ChEBI" id="CHEBI:29035"/>
    </cofactor>
</comment>
<dbReference type="EMBL" id="AWWI01000064">
    <property type="protein sequence ID" value="PIL20284.1"/>
    <property type="molecule type" value="Genomic_DNA"/>
</dbReference>
<evidence type="ECO:0000256" key="3">
    <source>
        <dbReference type="ARBA" id="ARBA00022723"/>
    </source>
</evidence>
<dbReference type="PANTHER" id="PTHR12318:SF0">
    <property type="entry name" value="ACYL-COENZYME A DIPHOSPHATASE NUDT19"/>
    <property type="match status" value="1"/>
</dbReference>
<gene>
    <name evidence="8" type="ORF">P775_10055</name>
</gene>
<organism evidence="8 9">
    <name type="scientific">Puniceibacterium antarcticum</name>
    <dbReference type="NCBI Taxonomy" id="1206336"/>
    <lineage>
        <taxon>Bacteria</taxon>
        <taxon>Pseudomonadati</taxon>
        <taxon>Pseudomonadota</taxon>
        <taxon>Alphaproteobacteria</taxon>
        <taxon>Rhodobacterales</taxon>
        <taxon>Paracoccaceae</taxon>
        <taxon>Puniceibacterium</taxon>
    </lineage>
</organism>
<comment type="caution">
    <text evidence="8">The sequence shown here is derived from an EMBL/GenBank/DDBJ whole genome shotgun (WGS) entry which is preliminary data.</text>
</comment>
<accession>A0A2G8RFB8</accession>
<dbReference type="PANTHER" id="PTHR12318">
    <property type="entry name" value="TESTOSTERONE-REGULATED PROTEIN RP2"/>
    <property type="match status" value="1"/>
</dbReference>
<dbReference type="Proteomes" id="UP000231259">
    <property type="component" value="Unassembled WGS sequence"/>
</dbReference>
<keyword evidence="4" id="KW-0378">Hydrolase</keyword>
<evidence type="ECO:0000256" key="5">
    <source>
        <dbReference type="ARBA" id="ARBA00022842"/>
    </source>
</evidence>
<evidence type="ECO:0000313" key="9">
    <source>
        <dbReference type="Proteomes" id="UP000231259"/>
    </source>
</evidence>
<sequence length="260" mass="28590">MVALHARLFTGRMIRPQQGAQMRAFKDTVTPVDKAEIRNAATVILLRDRATRPRILMGQRGAAAAFMPNKFVFPGGAVDNSDGQIPLAAPLSALCARRLSEEAYPDLAHALSVAAIRELWEETGQILGQPGAWPGHPPADWADFAATGHVPQADPLQFVFRAITPPGRPRRFDARFFLADAATLASDPDDFSAASDELSLLQWIDLDEVRNFDLPFITEVVLAEVAARARSETPPVSVPFFRNNDEESLFLRLRGHPMLD</sequence>
<name>A0A2G8RFB8_9RHOB</name>
<protein>
    <recommendedName>
        <fullName evidence="7">Nudix hydrolase domain-containing protein</fullName>
    </recommendedName>
</protein>